<protein>
    <submittedName>
        <fullName evidence="1">Uncharacterized protein</fullName>
    </submittedName>
</protein>
<evidence type="ECO:0000313" key="1">
    <source>
        <dbReference type="EMBL" id="KKL23630.1"/>
    </source>
</evidence>
<sequence length="100" mass="10600">ATMVLDQELQAGQYALVGFLPSSATIIAARSLIPGQVYRPGVPGQVGLEAAARDFHPDFVEDFGGYEMGRFSNEAIPEIQFLAGAADAVLTVIFMLVKVG</sequence>
<feature type="non-terminal residue" evidence="1">
    <location>
        <position position="1"/>
    </location>
</feature>
<comment type="caution">
    <text evidence="1">The sequence shown here is derived from an EMBL/GenBank/DDBJ whole genome shotgun (WGS) entry which is preliminary data.</text>
</comment>
<name>A0A0F9BP45_9ZZZZ</name>
<dbReference type="EMBL" id="LAZR01036904">
    <property type="protein sequence ID" value="KKL23630.1"/>
    <property type="molecule type" value="Genomic_DNA"/>
</dbReference>
<organism evidence="1">
    <name type="scientific">marine sediment metagenome</name>
    <dbReference type="NCBI Taxonomy" id="412755"/>
    <lineage>
        <taxon>unclassified sequences</taxon>
        <taxon>metagenomes</taxon>
        <taxon>ecological metagenomes</taxon>
    </lineage>
</organism>
<dbReference type="AlphaFoldDB" id="A0A0F9BP45"/>
<accession>A0A0F9BP45</accession>
<gene>
    <name evidence="1" type="ORF">LCGC14_2423500</name>
</gene>
<proteinExistence type="predicted"/>
<reference evidence="1" key="1">
    <citation type="journal article" date="2015" name="Nature">
        <title>Complex archaea that bridge the gap between prokaryotes and eukaryotes.</title>
        <authorList>
            <person name="Spang A."/>
            <person name="Saw J.H."/>
            <person name="Jorgensen S.L."/>
            <person name="Zaremba-Niedzwiedzka K."/>
            <person name="Martijn J."/>
            <person name="Lind A.E."/>
            <person name="van Eijk R."/>
            <person name="Schleper C."/>
            <person name="Guy L."/>
            <person name="Ettema T.J."/>
        </authorList>
    </citation>
    <scope>NUCLEOTIDE SEQUENCE</scope>
</reference>